<dbReference type="Proteomes" id="UP001054837">
    <property type="component" value="Unassembled WGS sequence"/>
</dbReference>
<name>A0AAV4SUD0_9ARAC</name>
<accession>A0AAV4SUD0</accession>
<proteinExistence type="predicted"/>
<evidence type="ECO:0000256" key="1">
    <source>
        <dbReference type="SAM" id="MobiDB-lite"/>
    </source>
</evidence>
<feature type="region of interest" description="Disordered" evidence="1">
    <location>
        <begin position="1"/>
        <end position="46"/>
    </location>
</feature>
<keyword evidence="3" id="KW-1185">Reference proteome</keyword>
<gene>
    <name evidence="2" type="ORF">CDAR_391241</name>
</gene>
<reference evidence="2 3" key="1">
    <citation type="submission" date="2021-06" db="EMBL/GenBank/DDBJ databases">
        <title>Caerostris darwini draft genome.</title>
        <authorList>
            <person name="Kono N."/>
            <person name="Arakawa K."/>
        </authorList>
    </citation>
    <scope>NUCLEOTIDE SEQUENCE [LARGE SCALE GENOMIC DNA]</scope>
</reference>
<dbReference type="AlphaFoldDB" id="A0AAV4SUD0"/>
<evidence type="ECO:0000313" key="2">
    <source>
        <dbReference type="EMBL" id="GIY38018.1"/>
    </source>
</evidence>
<comment type="caution">
    <text evidence="2">The sequence shown here is derived from an EMBL/GenBank/DDBJ whole genome shotgun (WGS) entry which is preliminary data.</text>
</comment>
<feature type="compositionally biased region" description="Low complexity" evidence="1">
    <location>
        <begin position="35"/>
        <end position="46"/>
    </location>
</feature>
<dbReference type="EMBL" id="BPLQ01008534">
    <property type="protein sequence ID" value="GIY38018.1"/>
    <property type="molecule type" value="Genomic_DNA"/>
</dbReference>
<organism evidence="2 3">
    <name type="scientific">Caerostris darwini</name>
    <dbReference type="NCBI Taxonomy" id="1538125"/>
    <lineage>
        <taxon>Eukaryota</taxon>
        <taxon>Metazoa</taxon>
        <taxon>Ecdysozoa</taxon>
        <taxon>Arthropoda</taxon>
        <taxon>Chelicerata</taxon>
        <taxon>Arachnida</taxon>
        <taxon>Araneae</taxon>
        <taxon>Araneomorphae</taxon>
        <taxon>Entelegynae</taxon>
        <taxon>Araneoidea</taxon>
        <taxon>Araneidae</taxon>
        <taxon>Caerostris</taxon>
    </lineage>
</organism>
<sequence>MYWNAGPKRSDRKPTPQHTPVVKKPLHHPNVNPPSTSRGSLLSRTSLHPSHANVSFVPAQNAPRALPLLGVPLLHQGGLAGRVHAPGPIQSPP</sequence>
<evidence type="ECO:0000313" key="3">
    <source>
        <dbReference type="Proteomes" id="UP001054837"/>
    </source>
</evidence>
<protein>
    <submittedName>
        <fullName evidence="2">Uncharacterized protein</fullName>
    </submittedName>
</protein>